<dbReference type="Proteomes" id="UP000248817">
    <property type="component" value="Unassembled WGS sequence"/>
</dbReference>
<evidence type="ECO:0000313" key="2">
    <source>
        <dbReference type="Proteomes" id="UP000248817"/>
    </source>
</evidence>
<gene>
    <name evidence="1" type="ORF">BP00DRAFT_421901</name>
</gene>
<organism evidence="1 2">
    <name type="scientific">Aspergillus indologenus CBS 114.80</name>
    <dbReference type="NCBI Taxonomy" id="1450541"/>
    <lineage>
        <taxon>Eukaryota</taxon>
        <taxon>Fungi</taxon>
        <taxon>Dikarya</taxon>
        <taxon>Ascomycota</taxon>
        <taxon>Pezizomycotina</taxon>
        <taxon>Eurotiomycetes</taxon>
        <taxon>Eurotiomycetidae</taxon>
        <taxon>Eurotiales</taxon>
        <taxon>Aspergillaceae</taxon>
        <taxon>Aspergillus</taxon>
        <taxon>Aspergillus subgen. Circumdati</taxon>
    </lineage>
</organism>
<reference evidence="1 2" key="1">
    <citation type="submission" date="2018-02" db="EMBL/GenBank/DDBJ databases">
        <title>The genomes of Aspergillus section Nigri reveals drivers in fungal speciation.</title>
        <authorList>
            <consortium name="DOE Joint Genome Institute"/>
            <person name="Vesth T.C."/>
            <person name="Nybo J."/>
            <person name="Theobald S."/>
            <person name="Brandl J."/>
            <person name="Frisvad J.C."/>
            <person name="Nielsen K.F."/>
            <person name="Lyhne E.K."/>
            <person name="Kogle M.E."/>
            <person name="Kuo A."/>
            <person name="Riley R."/>
            <person name="Clum A."/>
            <person name="Nolan M."/>
            <person name="Lipzen A."/>
            <person name="Salamov A."/>
            <person name="Henrissat B."/>
            <person name="Wiebenga A."/>
            <person name="De vries R.P."/>
            <person name="Grigoriev I.V."/>
            <person name="Mortensen U.H."/>
            <person name="Andersen M.R."/>
            <person name="Baker S.E."/>
        </authorList>
    </citation>
    <scope>NUCLEOTIDE SEQUENCE [LARGE SCALE GENOMIC DNA]</scope>
    <source>
        <strain evidence="1 2">CBS 114.80</strain>
    </source>
</reference>
<proteinExistence type="predicted"/>
<keyword evidence="2" id="KW-1185">Reference proteome</keyword>
<accession>A0A2V5IKF2</accession>
<dbReference type="EMBL" id="KZ825467">
    <property type="protein sequence ID" value="PYI35792.1"/>
    <property type="molecule type" value="Genomic_DNA"/>
</dbReference>
<dbReference type="AlphaFoldDB" id="A0A2V5IKF2"/>
<sequence>MVRPLETEEVTQRLRDALEKYTRSNINLIQESYIEPGLSLLNKTEFPTKQRRSEHRKAKRLLCDIYENGAFPVLLILFVLEIPSYQWFRVERKAVVPALKEWWKEVTVPRDWERSAVLLCTRHFDTLLRTGAERATNLDISLCDLFSLIGSGSESDASVQVIHNPGGSTLPYIKFNEQETVGISGSLELSVDLYSMLSRAQQPDPAAETSHPR</sequence>
<protein>
    <submittedName>
        <fullName evidence="1">Uncharacterized protein</fullName>
    </submittedName>
</protein>
<name>A0A2V5IKF2_9EURO</name>
<evidence type="ECO:0000313" key="1">
    <source>
        <dbReference type="EMBL" id="PYI35792.1"/>
    </source>
</evidence>